<comment type="caution">
    <text evidence="1">The sequence shown here is derived from an EMBL/GenBank/DDBJ whole genome shotgun (WGS) entry which is preliminary data.</text>
</comment>
<proteinExistence type="predicted"/>
<reference evidence="1 2" key="1">
    <citation type="journal article" date="2019" name="Commun. Biol.">
        <title>The bagworm genome reveals a unique fibroin gene that provides high tensile strength.</title>
        <authorList>
            <person name="Kono N."/>
            <person name="Nakamura H."/>
            <person name="Ohtoshi R."/>
            <person name="Tomita M."/>
            <person name="Numata K."/>
            <person name="Arakawa K."/>
        </authorList>
    </citation>
    <scope>NUCLEOTIDE SEQUENCE [LARGE SCALE GENOMIC DNA]</scope>
</reference>
<evidence type="ECO:0000313" key="1">
    <source>
        <dbReference type="EMBL" id="GBP54971.1"/>
    </source>
</evidence>
<sequence length="82" mass="9485">MDNEVILYGFLLPSESDKEWMLRLLLEMIFFIIFSRRKSACKPPESRWLSPPIDTRNTIGVNSALPASTKGIEYLKEERASH</sequence>
<gene>
    <name evidence="1" type="ORF">EVAR_50415_1</name>
</gene>
<accession>A0A4C1WUH0</accession>
<dbReference type="EMBL" id="BGZK01000658">
    <property type="protein sequence ID" value="GBP54971.1"/>
    <property type="molecule type" value="Genomic_DNA"/>
</dbReference>
<protein>
    <submittedName>
        <fullName evidence="1">Uncharacterized protein</fullName>
    </submittedName>
</protein>
<name>A0A4C1WUH0_EUMVA</name>
<dbReference type="Proteomes" id="UP000299102">
    <property type="component" value="Unassembled WGS sequence"/>
</dbReference>
<keyword evidence="2" id="KW-1185">Reference proteome</keyword>
<organism evidence="1 2">
    <name type="scientific">Eumeta variegata</name>
    <name type="common">Bagworm moth</name>
    <name type="synonym">Eumeta japonica</name>
    <dbReference type="NCBI Taxonomy" id="151549"/>
    <lineage>
        <taxon>Eukaryota</taxon>
        <taxon>Metazoa</taxon>
        <taxon>Ecdysozoa</taxon>
        <taxon>Arthropoda</taxon>
        <taxon>Hexapoda</taxon>
        <taxon>Insecta</taxon>
        <taxon>Pterygota</taxon>
        <taxon>Neoptera</taxon>
        <taxon>Endopterygota</taxon>
        <taxon>Lepidoptera</taxon>
        <taxon>Glossata</taxon>
        <taxon>Ditrysia</taxon>
        <taxon>Tineoidea</taxon>
        <taxon>Psychidae</taxon>
        <taxon>Oiketicinae</taxon>
        <taxon>Eumeta</taxon>
    </lineage>
</organism>
<dbReference type="AlphaFoldDB" id="A0A4C1WUH0"/>
<evidence type="ECO:0000313" key="2">
    <source>
        <dbReference type="Proteomes" id="UP000299102"/>
    </source>
</evidence>